<dbReference type="EMBL" id="ML179646">
    <property type="protein sequence ID" value="THU83714.1"/>
    <property type="molecule type" value="Genomic_DNA"/>
</dbReference>
<gene>
    <name evidence="3" type="ORF">K435DRAFT_423788</name>
</gene>
<reference evidence="3 4" key="1">
    <citation type="journal article" date="2019" name="Nat. Ecol. Evol.">
        <title>Megaphylogeny resolves global patterns of mushroom evolution.</title>
        <authorList>
            <person name="Varga T."/>
            <person name="Krizsan K."/>
            <person name="Foldi C."/>
            <person name="Dima B."/>
            <person name="Sanchez-Garcia M."/>
            <person name="Sanchez-Ramirez S."/>
            <person name="Szollosi G.J."/>
            <person name="Szarkandi J.G."/>
            <person name="Papp V."/>
            <person name="Albert L."/>
            <person name="Andreopoulos W."/>
            <person name="Angelini C."/>
            <person name="Antonin V."/>
            <person name="Barry K.W."/>
            <person name="Bougher N.L."/>
            <person name="Buchanan P."/>
            <person name="Buyck B."/>
            <person name="Bense V."/>
            <person name="Catcheside P."/>
            <person name="Chovatia M."/>
            <person name="Cooper J."/>
            <person name="Damon W."/>
            <person name="Desjardin D."/>
            <person name="Finy P."/>
            <person name="Geml J."/>
            <person name="Haridas S."/>
            <person name="Hughes K."/>
            <person name="Justo A."/>
            <person name="Karasinski D."/>
            <person name="Kautmanova I."/>
            <person name="Kiss B."/>
            <person name="Kocsube S."/>
            <person name="Kotiranta H."/>
            <person name="LaButti K.M."/>
            <person name="Lechner B.E."/>
            <person name="Liimatainen K."/>
            <person name="Lipzen A."/>
            <person name="Lukacs Z."/>
            <person name="Mihaltcheva S."/>
            <person name="Morgado L.N."/>
            <person name="Niskanen T."/>
            <person name="Noordeloos M.E."/>
            <person name="Ohm R.A."/>
            <person name="Ortiz-Santana B."/>
            <person name="Ovrebo C."/>
            <person name="Racz N."/>
            <person name="Riley R."/>
            <person name="Savchenko A."/>
            <person name="Shiryaev A."/>
            <person name="Soop K."/>
            <person name="Spirin V."/>
            <person name="Szebenyi C."/>
            <person name="Tomsovsky M."/>
            <person name="Tulloss R.E."/>
            <person name="Uehling J."/>
            <person name="Grigoriev I.V."/>
            <person name="Vagvolgyi C."/>
            <person name="Papp T."/>
            <person name="Martin F.M."/>
            <person name="Miettinen O."/>
            <person name="Hibbett D.S."/>
            <person name="Nagy L.G."/>
        </authorList>
    </citation>
    <scope>NUCLEOTIDE SEQUENCE [LARGE SCALE GENOMIC DNA]</scope>
    <source>
        <strain evidence="3 4">CBS 962.96</strain>
    </source>
</reference>
<keyword evidence="4" id="KW-1185">Reference proteome</keyword>
<comment type="catalytic activity">
    <reaction evidence="1">
        <text>[protein]-peptidylproline (omega=180) = [protein]-peptidylproline (omega=0)</text>
        <dbReference type="Rhea" id="RHEA:16237"/>
        <dbReference type="Rhea" id="RHEA-COMP:10747"/>
        <dbReference type="Rhea" id="RHEA-COMP:10748"/>
        <dbReference type="ChEBI" id="CHEBI:83833"/>
        <dbReference type="ChEBI" id="CHEBI:83834"/>
        <dbReference type="EC" id="5.2.1.8"/>
    </reaction>
</comment>
<evidence type="ECO:0000313" key="4">
    <source>
        <dbReference type="Proteomes" id="UP000297245"/>
    </source>
</evidence>
<feature type="domain" description="PPIase cyclophilin-type" evidence="2">
    <location>
        <begin position="27"/>
        <end position="53"/>
    </location>
</feature>
<proteinExistence type="predicted"/>
<name>A0A4S8L542_DENBC</name>
<dbReference type="InterPro" id="IPR002130">
    <property type="entry name" value="Cyclophilin-type_PPIase_dom"/>
</dbReference>
<dbReference type="GO" id="GO:0003755">
    <property type="term" value="F:peptidyl-prolyl cis-trans isomerase activity"/>
    <property type="evidence" value="ECO:0007669"/>
    <property type="project" value="UniProtKB-EC"/>
</dbReference>
<sequence>MVSLDFSMFHHVHYLPCYSSFSPPLTSCLDGHHVVFGEVVEGMDVVNAVEAEGSFKRKDEEQSYYHLVRDRGELC</sequence>
<protein>
    <recommendedName>
        <fullName evidence="2">PPIase cyclophilin-type domain-containing protein</fullName>
    </recommendedName>
</protein>
<evidence type="ECO:0000313" key="3">
    <source>
        <dbReference type="EMBL" id="THU83714.1"/>
    </source>
</evidence>
<dbReference type="AlphaFoldDB" id="A0A4S8L542"/>
<accession>A0A4S8L542</accession>
<dbReference type="Pfam" id="PF00160">
    <property type="entry name" value="Pro_isomerase"/>
    <property type="match status" value="1"/>
</dbReference>
<dbReference type="SUPFAM" id="SSF50891">
    <property type="entry name" value="Cyclophilin-like"/>
    <property type="match status" value="1"/>
</dbReference>
<evidence type="ECO:0000256" key="1">
    <source>
        <dbReference type="ARBA" id="ARBA00000971"/>
    </source>
</evidence>
<dbReference type="InterPro" id="IPR029000">
    <property type="entry name" value="Cyclophilin-like_dom_sf"/>
</dbReference>
<dbReference type="Proteomes" id="UP000297245">
    <property type="component" value="Unassembled WGS sequence"/>
</dbReference>
<evidence type="ECO:0000259" key="2">
    <source>
        <dbReference type="Pfam" id="PF00160"/>
    </source>
</evidence>
<dbReference type="Gene3D" id="2.40.100.10">
    <property type="entry name" value="Cyclophilin-like"/>
    <property type="match status" value="1"/>
</dbReference>
<organism evidence="3 4">
    <name type="scientific">Dendrothele bispora (strain CBS 962.96)</name>
    <dbReference type="NCBI Taxonomy" id="1314807"/>
    <lineage>
        <taxon>Eukaryota</taxon>
        <taxon>Fungi</taxon>
        <taxon>Dikarya</taxon>
        <taxon>Basidiomycota</taxon>
        <taxon>Agaricomycotina</taxon>
        <taxon>Agaricomycetes</taxon>
        <taxon>Agaricomycetidae</taxon>
        <taxon>Agaricales</taxon>
        <taxon>Agaricales incertae sedis</taxon>
        <taxon>Dendrothele</taxon>
    </lineage>
</organism>